<dbReference type="SUPFAM" id="SSF52218">
    <property type="entry name" value="Flavoproteins"/>
    <property type="match status" value="1"/>
</dbReference>
<dbReference type="PANTHER" id="PTHR47307">
    <property type="entry name" value="GLUTATHIONE-REGULATED POTASSIUM-EFFLUX SYSTEM ANCILLARY PROTEIN KEFG"/>
    <property type="match status" value="1"/>
</dbReference>
<dbReference type="AlphaFoldDB" id="A0A2I1L5N4"/>
<comment type="caution">
    <text evidence="3">The sequence shown here is derived from an EMBL/GenBank/DDBJ whole genome shotgun (WGS) entry which is preliminary data.</text>
</comment>
<feature type="domain" description="Flavodoxin-like fold" evidence="2">
    <location>
        <begin position="40"/>
        <end position="158"/>
    </location>
</feature>
<dbReference type="Proteomes" id="UP000251923">
    <property type="component" value="Unassembled WGS sequence"/>
</dbReference>
<dbReference type="InterPro" id="IPR003680">
    <property type="entry name" value="Flavodoxin_fold"/>
</dbReference>
<dbReference type="GO" id="GO:0003955">
    <property type="term" value="F:NAD(P)H dehydrogenase (quinone) activity"/>
    <property type="evidence" value="ECO:0007669"/>
    <property type="project" value="TreeGrafter"/>
</dbReference>
<proteinExistence type="predicted"/>
<accession>A0A2I1L5N4</accession>
<organism evidence="3 4">
    <name type="scientific">Aerococcus urinae</name>
    <dbReference type="NCBI Taxonomy" id="1376"/>
    <lineage>
        <taxon>Bacteria</taxon>
        <taxon>Bacillati</taxon>
        <taxon>Bacillota</taxon>
        <taxon>Bacilli</taxon>
        <taxon>Lactobacillales</taxon>
        <taxon>Aerococcaceae</taxon>
        <taxon>Aerococcus</taxon>
    </lineage>
</organism>
<evidence type="ECO:0000256" key="1">
    <source>
        <dbReference type="ARBA" id="ARBA00023002"/>
    </source>
</evidence>
<dbReference type="EMBL" id="QMHM01000015">
    <property type="protein sequence ID" value="RAV78225.1"/>
    <property type="molecule type" value="Genomic_DNA"/>
</dbReference>
<dbReference type="Gene3D" id="3.40.50.360">
    <property type="match status" value="1"/>
</dbReference>
<sequence>MDRVTVSIFCGHPDLENSSSHQFLRAACPEEIHFIPIPTDYDEHFIQESQEILLKSERIYLQFPLYWYQAPGHLVQWLQDLLSDDFLDQNGKRLVGKSLGLIVTVGSPLSYYQAGGKNNVSLSTLFSPYQTLCQTLKWEFLPAFILSQYHYLSEADQFKHYVAFQYYLLNPKRGGFSQRSRWLIDRLRSRQEDFSPELSSKVDLLIDAWEGRLDELEMLDAELPKTTRH</sequence>
<dbReference type="GO" id="GO:0010181">
    <property type="term" value="F:FMN binding"/>
    <property type="evidence" value="ECO:0007669"/>
    <property type="project" value="TreeGrafter"/>
</dbReference>
<gene>
    <name evidence="3" type="ORF">DBT54_07435</name>
</gene>
<dbReference type="GO" id="GO:0009055">
    <property type="term" value="F:electron transfer activity"/>
    <property type="evidence" value="ECO:0007669"/>
    <property type="project" value="TreeGrafter"/>
</dbReference>
<name>A0A2I1L5N4_9LACT</name>
<evidence type="ECO:0000259" key="2">
    <source>
        <dbReference type="Pfam" id="PF02525"/>
    </source>
</evidence>
<dbReference type="PANTHER" id="PTHR47307:SF1">
    <property type="entry name" value="GLUTATHIONE-REGULATED POTASSIUM-EFFLUX SYSTEM ANCILLARY PROTEIN KEFG"/>
    <property type="match status" value="1"/>
</dbReference>
<dbReference type="InterPro" id="IPR029039">
    <property type="entry name" value="Flavoprotein-like_sf"/>
</dbReference>
<protein>
    <submittedName>
        <fullName evidence="3">Flavodoxin family protein</fullName>
    </submittedName>
</protein>
<evidence type="ECO:0000313" key="3">
    <source>
        <dbReference type="EMBL" id="RAV78225.1"/>
    </source>
</evidence>
<reference evidence="3 4" key="1">
    <citation type="submission" date="2018-04" db="EMBL/GenBank/DDBJ databases">
        <title>Aerococcus urinae genomes.</title>
        <authorList>
            <person name="Hilt E."/>
            <person name="Gilbert N.M."/>
            <person name="Thomas-White K."/>
            <person name="Putonti C."/>
            <person name="Lewis A.L."/>
            <person name="Visck K.L."/>
            <person name="Wolfe A.J."/>
        </authorList>
    </citation>
    <scope>NUCLEOTIDE SEQUENCE [LARGE SCALE GENOMIC DNA]</scope>
    <source>
        <strain evidence="3 4">UMB7480</strain>
    </source>
</reference>
<dbReference type="Pfam" id="PF02525">
    <property type="entry name" value="Flavodoxin_2"/>
    <property type="match status" value="1"/>
</dbReference>
<dbReference type="InterPro" id="IPR046980">
    <property type="entry name" value="KefG/KefF"/>
</dbReference>
<keyword evidence="1" id="KW-0560">Oxidoreductase</keyword>
<evidence type="ECO:0000313" key="4">
    <source>
        <dbReference type="Proteomes" id="UP000251923"/>
    </source>
</evidence>